<proteinExistence type="predicted"/>
<sequence length="99" mass="11158">MQRIGLECPMIRRTSHPADITNRPACLPRGLSRQPGRWYDQPDHGARETNDLLGRTGRRSRKTGHPFREPHGLSCEPNHLSRLPSHPAGLPNNGEGDFF</sequence>
<evidence type="ECO:0000256" key="1">
    <source>
        <dbReference type="SAM" id="MobiDB-lite"/>
    </source>
</evidence>
<gene>
    <name evidence="2" type="ORF">BECKSD772D_GA0070982_10738</name>
</gene>
<protein>
    <submittedName>
        <fullName evidence="2">Uncharacterized protein</fullName>
    </submittedName>
</protein>
<feature type="compositionally biased region" description="Basic and acidic residues" evidence="1">
    <location>
        <begin position="40"/>
        <end position="50"/>
    </location>
</feature>
<evidence type="ECO:0000313" key="2">
    <source>
        <dbReference type="EMBL" id="VFK79913.1"/>
    </source>
</evidence>
<feature type="compositionally biased region" description="Basic residues" evidence="1">
    <location>
        <begin position="56"/>
        <end position="65"/>
    </location>
</feature>
<organism evidence="2">
    <name type="scientific">Candidatus Kentrum sp. SD</name>
    <dbReference type="NCBI Taxonomy" id="2126332"/>
    <lineage>
        <taxon>Bacteria</taxon>
        <taxon>Pseudomonadati</taxon>
        <taxon>Pseudomonadota</taxon>
        <taxon>Gammaproteobacteria</taxon>
        <taxon>Candidatus Kentrum</taxon>
    </lineage>
</organism>
<feature type="region of interest" description="Disordered" evidence="1">
    <location>
        <begin position="15"/>
        <end position="99"/>
    </location>
</feature>
<accession>A0A451BNT2</accession>
<dbReference type="EMBL" id="CAADHB010000073">
    <property type="protein sequence ID" value="VFK79913.1"/>
    <property type="molecule type" value="Genomic_DNA"/>
</dbReference>
<name>A0A451BNT2_9GAMM</name>
<reference evidence="2" key="1">
    <citation type="submission" date="2019-02" db="EMBL/GenBank/DDBJ databases">
        <authorList>
            <person name="Gruber-Vodicka R. H."/>
            <person name="Seah K. B. B."/>
        </authorList>
    </citation>
    <scope>NUCLEOTIDE SEQUENCE</scope>
    <source>
        <strain evidence="2">BECK_S127</strain>
    </source>
</reference>
<dbReference type="AlphaFoldDB" id="A0A451BNT2"/>